<evidence type="ECO:0000256" key="5">
    <source>
        <dbReference type="SAM" id="MobiDB-lite"/>
    </source>
</evidence>
<dbReference type="Proteomes" id="UP001228690">
    <property type="component" value="Chromosome"/>
</dbReference>
<dbReference type="InterPro" id="IPR003593">
    <property type="entry name" value="AAA+_ATPase"/>
</dbReference>
<evidence type="ECO:0000256" key="4">
    <source>
        <dbReference type="ARBA" id="ARBA00022840"/>
    </source>
</evidence>
<dbReference type="InterPro" id="IPR015854">
    <property type="entry name" value="ABC_transpr_LolD-like"/>
</dbReference>
<dbReference type="EMBL" id="CP123443">
    <property type="protein sequence ID" value="WGK69889.1"/>
    <property type="molecule type" value="Genomic_DNA"/>
</dbReference>
<dbReference type="PANTHER" id="PTHR24220">
    <property type="entry name" value="IMPORT ATP-BINDING PROTEIN"/>
    <property type="match status" value="1"/>
</dbReference>
<keyword evidence="2" id="KW-0813">Transport</keyword>
<name>A0ABY8MIS8_9SPIO</name>
<comment type="similarity">
    <text evidence="1">Belongs to the ABC transporter superfamily.</text>
</comment>
<evidence type="ECO:0000313" key="8">
    <source>
        <dbReference type="Proteomes" id="UP001228690"/>
    </source>
</evidence>
<dbReference type="InterPro" id="IPR027417">
    <property type="entry name" value="P-loop_NTPase"/>
</dbReference>
<dbReference type="PROSITE" id="PS50893">
    <property type="entry name" value="ABC_TRANSPORTER_2"/>
    <property type="match status" value="1"/>
</dbReference>
<dbReference type="SUPFAM" id="SSF52540">
    <property type="entry name" value="P-loop containing nucleoside triphosphate hydrolases"/>
    <property type="match status" value="1"/>
</dbReference>
<reference evidence="7 8" key="1">
    <citation type="submission" date="2023-04" db="EMBL/GenBank/DDBJ databases">
        <title>Spirochaete genome identified in red abalone sample constitutes a novel genus.</title>
        <authorList>
            <person name="Sharma S.P."/>
            <person name="Purcell C.M."/>
            <person name="Hyde J.R."/>
            <person name="Severin A.J."/>
        </authorList>
    </citation>
    <scope>NUCLEOTIDE SEQUENCE [LARGE SCALE GENOMIC DNA]</scope>
    <source>
        <strain evidence="7 8">SP-2023</strain>
    </source>
</reference>
<dbReference type="GO" id="GO:0005524">
    <property type="term" value="F:ATP binding"/>
    <property type="evidence" value="ECO:0007669"/>
    <property type="project" value="UniProtKB-KW"/>
</dbReference>
<dbReference type="InterPro" id="IPR003439">
    <property type="entry name" value="ABC_transporter-like_ATP-bd"/>
</dbReference>
<feature type="region of interest" description="Disordered" evidence="5">
    <location>
        <begin position="1"/>
        <end position="21"/>
    </location>
</feature>
<evidence type="ECO:0000256" key="3">
    <source>
        <dbReference type="ARBA" id="ARBA00022741"/>
    </source>
</evidence>
<evidence type="ECO:0000313" key="7">
    <source>
        <dbReference type="EMBL" id="WGK69889.1"/>
    </source>
</evidence>
<sequence>MSNEDEKTCNPDRPEGPKAPTNALIEVHGLCKSYLSGTERIEILKDVDLTIPRAVSLALLGQSGSGKSTFLNLLGGLDRPDSGDIFCAGENLNQHSEARLTVYRQKFVGFIFQHHYMLKDLTALENVMLPARIAGKSRGKSEKRATELLHAVGLGDRKKHLPHMLSGGERQRIAVVRALMNEPQFVLADEPTGSLDKENALIVAMLLFSLCRDFGTTMILVTHDPSLSAMADLQYSLENMRLLFKQDRCREPSTTKSETESSESPTREP</sequence>
<dbReference type="Gene3D" id="3.40.50.300">
    <property type="entry name" value="P-loop containing nucleotide triphosphate hydrolases"/>
    <property type="match status" value="1"/>
</dbReference>
<dbReference type="PROSITE" id="PS00211">
    <property type="entry name" value="ABC_TRANSPORTER_1"/>
    <property type="match status" value="1"/>
</dbReference>
<gene>
    <name evidence="7" type="ORF">P0082_03255</name>
</gene>
<protein>
    <submittedName>
        <fullName evidence="7">ABC transporter ATP-binding protein</fullName>
    </submittedName>
</protein>
<keyword evidence="4 7" id="KW-0067">ATP-binding</keyword>
<dbReference type="InterPro" id="IPR017911">
    <property type="entry name" value="MacB-like_ATP-bd"/>
</dbReference>
<dbReference type="InterPro" id="IPR017871">
    <property type="entry name" value="ABC_transporter-like_CS"/>
</dbReference>
<dbReference type="CDD" id="cd03255">
    <property type="entry name" value="ABC_MJ0796_LolCDE_FtsE"/>
    <property type="match status" value="1"/>
</dbReference>
<feature type="domain" description="ABC transporter" evidence="6">
    <location>
        <begin position="25"/>
        <end position="264"/>
    </location>
</feature>
<keyword evidence="3" id="KW-0547">Nucleotide-binding</keyword>
<keyword evidence="8" id="KW-1185">Reference proteome</keyword>
<proteinExistence type="inferred from homology"/>
<evidence type="ECO:0000256" key="1">
    <source>
        <dbReference type="ARBA" id="ARBA00005417"/>
    </source>
</evidence>
<evidence type="ECO:0000256" key="2">
    <source>
        <dbReference type="ARBA" id="ARBA00022448"/>
    </source>
</evidence>
<dbReference type="Pfam" id="PF00005">
    <property type="entry name" value="ABC_tran"/>
    <property type="match status" value="1"/>
</dbReference>
<dbReference type="SMART" id="SM00382">
    <property type="entry name" value="AAA"/>
    <property type="match status" value="1"/>
</dbReference>
<feature type="region of interest" description="Disordered" evidence="5">
    <location>
        <begin position="246"/>
        <end position="269"/>
    </location>
</feature>
<accession>A0ABY8MIS8</accession>
<evidence type="ECO:0000259" key="6">
    <source>
        <dbReference type="PROSITE" id="PS50893"/>
    </source>
</evidence>
<dbReference type="RefSeq" id="WP_326928085.1">
    <property type="nucleotide sequence ID" value="NZ_CP123443.1"/>
</dbReference>
<feature type="compositionally biased region" description="Basic and acidic residues" evidence="5">
    <location>
        <begin position="1"/>
        <end position="16"/>
    </location>
</feature>
<dbReference type="PANTHER" id="PTHR24220:SF689">
    <property type="entry name" value="LIPOPROTEIN-RELEASING SYSTEM ATP-BINDING PROTEIN LOLD"/>
    <property type="match status" value="1"/>
</dbReference>
<organism evidence="7 8">
    <name type="scientific">Candidatus Haliotispira prima</name>
    <dbReference type="NCBI Taxonomy" id="3034016"/>
    <lineage>
        <taxon>Bacteria</taxon>
        <taxon>Pseudomonadati</taxon>
        <taxon>Spirochaetota</taxon>
        <taxon>Spirochaetia</taxon>
        <taxon>Spirochaetales</taxon>
        <taxon>Spirochaetaceae</taxon>
        <taxon>Candidatus Haliotispira</taxon>
    </lineage>
</organism>